<keyword evidence="5" id="KW-0460">Magnesium</keyword>
<comment type="cofactor">
    <cofactor evidence="5">
        <name>Mg(2+)</name>
        <dbReference type="ChEBI" id="CHEBI:18420"/>
    </cofactor>
</comment>
<dbReference type="SUPFAM" id="SSF51283">
    <property type="entry name" value="dUTPase-like"/>
    <property type="match status" value="1"/>
</dbReference>
<keyword evidence="8" id="KW-1185">Reference proteome</keyword>
<dbReference type="Pfam" id="PF00692">
    <property type="entry name" value="dUTPase"/>
    <property type="match status" value="1"/>
</dbReference>
<dbReference type="EMBL" id="JALLKP010000001">
    <property type="protein sequence ID" value="KAK2197356.1"/>
    <property type="molecule type" value="Genomic_DNA"/>
</dbReference>
<proteinExistence type="inferred from homology"/>
<evidence type="ECO:0000256" key="1">
    <source>
        <dbReference type="ARBA" id="ARBA00005142"/>
    </source>
</evidence>
<dbReference type="AlphaFoldDB" id="A0AAD9PM06"/>
<gene>
    <name evidence="7" type="ORF">BdWA1_000355</name>
</gene>
<evidence type="ECO:0000313" key="7">
    <source>
        <dbReference type="EMBL" id="KAK2197356.1"/>
    </source>
</evidence>
<keyword evidence="5" id="KW-0479">Metal-binding</keyword>
<dbReference type="GO" id="GO:0000287">
    <property type="term" value="F:magnesium ion binding"/>
    <property type="evidence" value="ECO:0007669"/>
    <property type="project" value="UniProtKB-UniRule"/>
</dbReference>
<dbReference type="InterPro" id="IPR008181">
    <property type="entry name" value="dUTPase"/>
</dbReference>
<dbReference type="PANTHER" id="PTHR11241">
    <property type="entry name" value="DEOXYURIDINE 5'-TRIPHOSPHATE NUCLEOTIDOHYDROLASE"/>
    <property type="match status" value="1"/>
</dbReference>
<dbReference type="InterPro" id="IPR036157">
    <property type="entry name" value="dUTPase-like_sf"/>
</dbReference>
<dbReference type="GeneID" id="94334653"/>
<reference evidence="7" key="1">
    <citation type="journal article" date="2023" name="Nat. Microbiol.">
        <title>Babesia duncani multi-omics identifies virulence factors and drug targets.</title>
        <authorList>
            <person name="Singh P."/>
            <person name="Lonardi S."/>
            <person name="Liang Q."/>
            <person name="Vydyam P."/>
            <person name="Khabirova E."/>
            <person name="Fang T."/>
            <person name="Gihaz S."/>
            <person name="Thekkiniath J."/>
            <person name="Munshi M."/>
            <person name="Abel S."/>
            <person name="Ciampossin L."/>
            <person name="Batugedara G."/>
            <person name="Gupta M."/>
            <person name="Lu X.M."/>
            <person name="Lenz T."/>
            <person name="Chakravarty S."/>
            <person name="Cornillot E."/>
            <person name="Hu Y."/>
            <person name="Ma W."/>
            <person name="Gonzalez L.M."/>
            <person name="Sanchez S."/>
            <person name="Estrada K."/>
            <person name="Sanchez-Flores A."/>
            <person name="Montero E."/>
            <person name="Harb O.S."/>
            <person name="Le Roch K.G."/>
            <person name="Mamoun C.B."/>
        </authorList>
    </citation>
    <scope>NUCLEOTIDE SEQUENCE</scope>
    <source>
        <strain evidence="7">WA1</strain>
    </source>
</reference>
<dbReference type="Gene3D" id="2.70.40.10">
    <property type="match status" value="1"/>
</dbReference>
<evidence type="ECO:0000256" key="2">
    <source>
        <dbReference type="ARBA" id="ARBA00006581"/>
    </source>
</evidence>
<dbReference type="GO" id="GO:0046081">
    <property type="term" value="P:dUTP catabolic process"/>
    <property type="evidence" value="ECO:0007669"/>
    <property type="project" value="UniProtKB-UniRule"/>
</dbReference>
<dbReference type="InterPro" id="IPR033704">
    <property type="entry name" value="dUTPase_trimeric"/>
</dbReference>
<dbReference type="GO" id="GO:0006226">
    <property type="term" value="P:dUMP biosynthetic process"/>
    <property type="evidence" value="ECO:0007669"/>
    <property type="project" value="UniProtKB-UniRule"/>
</dbReference>
<evidence type="ECO:0000259" key="6">
    <source>
        <dbReference type="Pfam" id="PF00692"/>
    </source>
</evidence>
<dbReference type="PANTHER" id="PTHR11241:SF0">
    <property type="entry name" value="DEOXYURIDINE 5'-TRIPHOSPHATE NUCLEOTIDOHYDROLASE"/>
    <property type="match status" value="1"/>
</dbReference>
<dbReference type="GO" id="GO:0004170">
    <property type="term" value="F:dUTP diphosphatase activity"/>
    <property type="evidence" value="ECO:0007669"/>
    <property type="project" value="UniProtKB-UniRule"/>
</dbReference>
<dbReference type="InterPro" id="IPR029054">
    <property type="entry name" value="dUTPase-like"/>
</dbReference>
<name>A0AAD9PM06_9APIC</name>
<organism evidence="7 8">
    <name type="scientific">Babesia duncani</name>
    <dbReference type="NCBI Taxonomy" id="323732"/>
    <lineage>
        <taxon>Eukaryota</taxon>
        <taxon>Sar</taxon>
        <taxon>Alveolata</taxon>
        <taxon>Apicomplexa</taxon>
        <taxon>Aconoidasida</taxon>
        <taxon>Piroplasmida</taxon>
        <taxon>Babesiidae</taxon>
        <taxon>Babesia</taxon>
    </lineage>
</organism>
<feature type="domain" description="dUTPase-like" evidence="6">
    <location>
        <begin position="23"/>
        <end position="160"/>
    </location>
</feature>
<dbReference type="Proteomes" id="UP001214638">
    <property type="component" value="Unassembled WGS sequence"/>
</dbReference>
<comment type="function">
    <text evidence="5">Involved in nucleotide metabolism via production of dUMP, the immediate precursor of thymidine nucleotides, and decreases the intracellular concentration of dUTP so that uracil cannot be incorporated into DNA.</text>
</comment>
<dbReference type="CDD" id="cd07557">
    <property type="entry name" value="trimeric_dUTPase"/>
    <property type="match status" value="1"/>
</dbReference>
<evidence type="ECO:0000256" key="5">
    <source>
        <dbReference type="RuleBase" id="RU367024"/>
    </source>
</evidence>
<keyword evidence="4 5" id="KW-0546">Nucleotide metabolism</keyword>
<evidence type="ECO:0000313" key="8">
    <source>
        <dbReference type="Proteomes" id="UP001214638"/>
    </source>
</evidence>
<comment type="caution">
    <text evidence="7">The sequence shown here is derived from an EMBL/GenBank/DDBJ whole genome shotgun (WGS) entry which is preliminary data.</text>
</comment>
<comment type="catalytic activity">
    <reaction evidence="5">
        <text>dUTP + H2O = dUMP + diphosphate + H(+)</text>
        <dbReference type="Rhea" id="RHEA:10248"/>
        <dbReference type="ChEBI" id="CHEBI:15377"/>
        <dbReference type="ChEBI" id="CHEBI:15378"/>
        <dbReference type="ChEBI" id="CHEBI:33019"/>
        <dbReference type="ChEBI" id="CHEBI:61555"/>
        <dbReference type="ChEBI" id="CHEBI:246422"/>
        <dbReference type="EC" id="3.6.1.23"/>
    </reaction>
</comment>
<evidence type="ECO:0000256" key="4">
    <source>
        <dbReference type="ARBA" id="ARBA00023080"/>
    </source>
</evidence>
<protein>
    <recommendedName>
        <fullName evidence="5">Deoxyuridine 5'-triphosphate nucleotidohydrolase</fullName>
        <shortName evidence="5">dUTPase</shortName>
        <ecNumber evidence="5">3.6.1.23</ecNumber>
    </recommendedName>
    <alternativeName>
        <fullName evidence="5">dUTP pyrophosphatase</fullName>
    </alternativeName>
</protein>
<sequence>MHIKLLPLNAIAKGYYINHKTFYKGDCGLDLFCPSTLVIPPGKMTKVFLQIKIAAYKSLNPTEDPRDPNAQLKPCGWLLFPRSSICKTPLRMANSVGVIDAAFRGELCLALDNISQEPYTINAGDRLVQAVAFDGEEISFEMVDALDETDRGERGIGSTGT</sequence>
<accession>A0AAD9PM06</accession>
<dbReference type="KEGG" id="bdw:94334653"/>
<dbReference type="EC" id="3.6.1.23" evidence="5"/>
<evidence type="ECO:0000256" key="3">
    <source>
        <dbReference type="ARBA" id="ARBA00022801"/>
    </source>
</evidence>
<dbReference type="RefSeq" id="XP_067804198.1">
    <property type="nucleotide sequence ID" value="XM_067945407.1"/>
</dbReference>
<comment type="pathway">
    <text evidence="1 5">Pyrimidine metabolism; dUMP biosynthesis; dUMP from dCTP (dUTP route): step 2/2.</text>
</comment>
<keyword evidence="3 5" id="KW-0378">Hydrolase</keyword>
<comment type="similarity">
    <text evidence="2 5">Belongs to the dUTPase family.</text>
</comment>